<dbReference type="Pfam" id="PF03595">
    <property type="entry name" value="SLAC1"/>
    <property type="match status" value="1"/>
</dbReference>
<dbReference type="Gene3D" id="1.50.10.150">
    <property type="entry name" value="Voltage-dependent anion channel"/>
    <property type="match status" value="1"/>
</dbReference>
<evidence type="ECO:0000313" key="7">
    <source>
        <dbReference type="Proteomes" id="UP001139006"/>
    </source>
</evidence>
<sequence>MLKKVPMAMCGLILGMEALGNLLIMSNFVFLGNLFGIIGMLLMLIILAKITISFASAYQELLNPLAAGTLPTFTMALMLISMYWSRWGFSRFAFILWSIAIICHIAIMLAFCQINFITKKPQLEDVYPSWFVMFVGIGVIPVSAKLFSISVGQIFFYIALGLYIIVFPIVFFRLYKNRELAEGALPLLTIIAAPASLCLTGYLNSFTNINYIFAIILGFFAQFLYFSTIILMVKIYVSAKHSILSFKPSFAAFTFPLVISATGLTVLLDRLQNHSTLIIITKIELIIAFIMVTYVLVHYLRFLILLVKTNFSLFTQGEENKEERD</sequence>
<evidence type="ECO:0000256" key="1">
    <source>
        <dbReference type="ARBA" id="ARBA00004141"/>
    </source>
</evidence>
<reference evidence="6 7" key="1">
    <citation type="journal article" date="2023" name="Int. J. Syst. Evol. Microbiol.">
        <title>Ligilactobacillus ubinensis sp. nov., a novel species isolated from the wild ferment of a durian fruit (Durio zibethinus).</title>
        <authorList>
            <person name="Heng Y.C."/>
            <person name="Menon N."/>
            <person name="Chen B."/>
            <person name="Loo B.Z.L."/>
            <person name="Wong G.W.J."/>
            <person name="Lim A.C.H."/>
            <person name="Silvaraju S."/>
            <person name="Kittelmann S."/>
        </authorList>
    </citation>
    <scope>NUCLEOTIDE SEQUENCE [LARGE SCALE GENOMIC DNA]</scope>
    <source>
        <strain evidence="6 7">WILCCON 0076</strain>
    </source>
</reference>
<proteinExistence type="predicted"/>
<feature type="transmembrane region" description="Helical" evidence="5">
    <location>
        <begin position="30"/>
        <end position="52"/>
    </location>
</feature>
<feature type="transmembrane region" description="Helical" evidence="5">
    <location>
        <begin position="96"/>
        <end position="118"/>
    </location>
</feature>
<keyword evidence="2 5" id="KW-0812">Transmembrane</keyword>
<feature type="transmembrane region" description="Helical" evidence="5">
    <location>
        <begin position="64"/>
        <end position="84"/>
    </location>
</feature>
<keyword evidence="3 5" id="KW-1133">Transmembrane helix</keyword>
<comment type="subcellular location">
    <subcellularLocation>
        <location evidence="1">Membrane</location>
        <topology evidence="1">Multi-pass membrane protein</topology>
    </subcellularLocation>
</comment>
<accession>A0A9X2FN42</accession>
<evidence type="ECO:0000256" key="2">
    <source>
        <dbReference type="ARBA" id="ARBA00022692"/>
    </source>
</evidence>
<feature type="transmembrane region" description="Helical" evidence="5">
    <location>
        <begin position="209"/>
        <end position="237"/>
    </location>
</feature>
<feature type="transmembrane region" description="Helical" evidence="5">
    <location>
        <begin position="249"/>
        <end position="268"/>
    </location>
</feature>
<dbReference type="CDD" id="cd09325">
    <property type="entry name" value="TDT_C4-dicarb_trans"/>
    <property type="match status" value="1"/>
</dbReference>
<evidence type="ECO:0000256" key="5">
    <source>
        <dbReference type="SAM" id="Phobius"/>
    </source>
</evidence>
<dbReference type="RefSeq" id="WP_253362154.1">
    <property type="nucleotide sequence ID" value="NZ_JAIULA010000033.1"/>
</dbReference>
<evidence type="ECO:0000256" key="3">
    <source>
        <dbReference type="ARBA" id="ARBA00022989"/>
    </source>
</evidence>
<keyword evidence="4 5" id="KW-0472">Membrane</keyword>
<organism evidence="6 7">
    <name type="scientific">Ligilactobacillus ubinensis</name>
    <dbReference type="NCBI Taxonomy" id="2876789"/>
    <lineage>
        <taxon>Bacteria</taxon>
        <taxon>Bacillati</taxon>
        <taxon>Bacillota</taxon>
        <taxon>Bacilli</taxon>
        <taxon>Lactobacillales</taxon>
        <taxon>Lactobacillaceae</taxon>
        <taxon>Ligilactobacillus</taxon>
    </lineage>
</organism>
<feature type="transmembrane region" description="Helical" evidence="5">
    <location>
        <begin position="184"/>
        <end position="203"/>
    </location>
</feature>
<feature type="transmembrane region" description="Helical" evidence="5">
    <location>
        <begin position="130"/>
        <end position="148"/>
    </location>
</feature>
<feature type="transmembrane region" description="Helical" evidence="5">
    <location>
        <begin position="154"/>
        <end position="172"/>
    </location>
</feature>
<comment type="caution">
    <text evidence="6">The sequence shown here is derived from an EMBL/GenBank/DDBJ whole genome shotgun (WGS) entry which is preliminary data.</text>
</comment>
<dbReference type="EMBL" id="JAIULA010000033">
    <property type="protein sequence ID" value="MCP0887994.1"/>
    <property type="molecule type" value="Genomic_DNA"/>
</dbReference>
<protein>
    <submittedName>
        <fullName evidence="6">TDT family transporter</fullName>
    </submittedName>
</protein>
<keyword evidence="7" id="KW-1185">Reference proteome</keyword>
<evidence type="ECO:0000313" key="6">
    <source>
        <dbReference type="EMBL" id="MCP0887994.1"/>
    </source>
</evidence>
<dbReference type="Proteomes" id="UP001139006">
    <property type="component" value="Unassembled WGS sequence"/>
</dbReference>
<name>A0A9X2FN42_9LACO</name>
<gene>
    <name evidence="6" type="ORF">LB941_11695</name>
</gene>
<dbReference type="GO" id="GO:0005886">
    <property type="term" value="C:plasma membrane"/>
    <property type="evidence" value="ECO:0007669"/>
    <property type="project" value="TreeGrafter"/>
</dbReference>
<dbReference type="PANTHER" id="PTHR37955:SF1">
    <property type="entry name" value="DEP DOMAIN-CONTAINING PROTEIN"/>
    <property type="match status" value="1"/>
</dbReference>
<evidence type="ECO:0000256" key="4">
    <source>
        <dbReference type="ARBA" id="ARBA00023136"/>
    </source>
</evidence>
<dbReference type="InterPro" id="IPR038665">
    <property type="entry name" value="Voltage-dep_anion_channel_sf"/>
</dbReference>
<dbReference type="PANTHER" id="PTHR37955">
    <property type="entry name" value="TELLURITE RESISTANCE PROTEIN TEHA"/>
    <property type="match status" value="1"/>
</dbReference>
<dbReference type="AlphaFoldDB" id="A0A9X2FN42"/>
<dbReference type="InterPro" id="IPR004695">
    <property type="entry name" value="SLAC1/Mae1/Ssu1/TehA"/>
</dbReference>
<dbReference type="GO" id="GO:0046583">
    <property type="term" value="F:monoatomic cation efflux transmembrane transporter activity"/>
    <property type="evidence" value="ECO:0007669"/>
    <property type="project" value="TreeGrafter"/>
</dbReference>
<dbReference type="InterPro" id="IPR052951">
    <property type="entry name" value="Tellurite_res_ion_channel"/>
</dbReference>
<feature type="transmembrane region" description="Helical" evidence="5">
    <location>
        <begin position="274"/>
        <end position="297"/>
    </location>
</feature>